<dbReference type="SUPFAM" id="SSF54197">
    <property type="entry name" value="HIT-like"/>
    <property type="match status" value="1"/>
</dbReference>
<evidence type="ECO:0000313" key="4">
    <source>
        <dbReference type="Proteomes" id="UP000215199"/>
    </source>
</evidence>
<proteinExistence type="predicted"/>
<dbReference type="EMBL" id="NMUL01000007">
    <property type="protein sequence ID" value="OXM69338.1"/>
    <property type="molecule type" value="Genomic_DNA"/>
</dbReference>
<feature type="short sequence motif" description="Histidine triad motif" evidence="1">
    <location>
        <begin position="80"/>
        <end position="84"/>
    </location>
</feature>
<name>A0A229TDV3_9PSEU</name>
<dbReference type="PROSITE" id="PS51084">
    <property type="entry name" value="HIT_2"/>
    <property type="match status" value="1"/>
</dbReference>
<evidence type="ECO:0000313" key="3">
    <source>
        <dbReference type="EMBL" id="OXM69338.1"/>
    </source>
</evidence>
<dbReference type="InterPro" id="IPR036265">
    <property type="entry name" value="HIT-like_sf"/>
</dbReference>
<evidence type="ECO:0000256" key="1">
    <source>
        <dbReference type="PROSITE-ProRule" id="PRU00464"/>
    </source>
</evidence>
<dbReference type="InterPro" id="IPR011146">
    <property type="entry name" value="HIT-like"/>
</dbReference>
<dbReference type="Gene3D" id="3.30.428.10">
    <property type="entry name" value="HIT-like"/>
    <property type="match status" value="1"/>
</dbReference>
<dbReference type="RefSeq" id="WP_093946669.1">
    <property type="nucleotide sequence ID" value="NZ_NMUL01000007.1"/>
</dbReference>
<dbReference type="PANTHER" id="PTHR42997:SF1">
    <property type="entry name" value="AP-4-A PHOSPHORYLASE"/>
    <property type="match status" value="1"/>
</dbReference>
<feature type="domain" description="HIT" evidence="2">
    <location>
        <begin position="1"/>
        <end position="95"/>
    </location>
</feature>
<dbReference type="InterPro" id="IPR052908">
    <property type="entry name" value="AP-4-A_phosphorylase"/>
</dbReference>
<organism evidence="3 4">
    <name type="scientific">Amycolatopsis vastitatis</name>
    <dbReference type="NCBI Taxonomy" id="1905142"/>
    <lineage>
        <taxon>Bacteria</taxon>
        <taxon>Bacillati</taxon>
        <taxon>Actinomycetota</taxon>
        <taxon>Actinomycetes</taxon>
        <taxon>Pseudonocardiales</taxon>
        <taxon>Pseudonocardiaceae</taxon>
        <taxon>Amycolatopsis</taxon>
    </lineage>
</organism>
<keyword evidence="4" id="KW-1185">Reference proteome</keyword>
<dbReference type="GO" id="GO:0003824">
    <property type="term" value="F:catalytic activity"/>
    <property type="evidence" value="ECO:0007669"/>
    <property type="project" value="InterPro"/>
</dbReference>
<dbReference type="PANTHER" id="PTHR42997">
    <property type="entry name" value="HIT FAMILY HYDROLASE"/>
    <property type="match status" value="1"/>
</dbReference>
<dbReference type="AlphaFoldDB" id="A0A229TDV3"/>
<dbReference type="Proteomes" id="UP000215199">
    <property type="component" value="Unassembled WGS sequence"/>
</dbReference>
<dbReference type="Pfam" id="PF01230">
    <property type="entry name" value="HIT"/>
    <property type="match status" value="1"/>
</dbReference>
<evidence type="ECO:0000259" key="2">
    <source>
        <dbReference type="PROSITE" id="PS51084"/>
    </source>
</evidence>
<dbReference type="OrthoDB" id="9784774at2"/>
<gene>
    <name evidence="3" type="ORF">CF165_07340</name>
</gene>
<reference evidence="4" key="1">
    <citation type="submission" date="2017-07" db="EMBL/GenBank/DDBJ databases">
        <title>Comparative genome mining reveals phylogenetic distribution patterns of secondary metabolites in Amycolatopsis.</title>
        <authorList>
            <person name="Adamek M."/>
            <person name="Alanjary M."/>
            <person name="Sales-Ortells H."/>
            <person name="Goodfellow M."/>
            <person name="Bull A.T."/>
            <person name="Kalinowski J."/>
            <person name="Ziemert N."/>
        </authorList>
    </citation>
    <scope>NUCLEOTIDE SEQUENCE [LARGE SCALE GENOMIC DNA]</scope>
    <source>
        <strain evidence="4">H5</strain>
    </source>
</reference>
<protein>
    <submittedName>
        <fullName evidence="3">HIT family protein</fullName>
    </submittedName>
</protein>
<sequence>MSTNGLIAVIDDAYPVSFGHKLVVPRRHVVSPFDLTSDESLQVWRMIRDLREKMMANDSSIEGFNVGFNSGRAAGQTVLHAHIHLIPRRIGDTPEPRGGVRGVIPARMAY</sequence>
<accession>A0A229TDV3</accession>
<comment type="caution">
    <text evidence="3">The sequence shown here is derived from an EMBL/GenBank/DDBJ whole genome shotgun (WGS) entry which is preliminary data.</text>
</comment>